<proteinExistence type="inferred from homology"/>
<feature type="binding site" evidence="8">
    <location>
        <position position="57"/>
    </location>
    <ligand>
        <name>Na(+)</name>
        <dbReference type="ChEBI" id="CHEBI:29101"/>
        <label>1</label>
    </ligand>
</feature>
<feature type="transmembrane region" description="Helical" evidence="11">
    <location>
        <begin position="250"/>
        <end position="273"/>
    </location>
</feature>
<feature type="transmembrane region" description="Helical" evidence="11">
    <location>
        <begin position="331"/>
        <end position="351"/>
    </location>
</feature>
<keyword evidence="7 11" id="KW-0472">Membrane</keyword>
<evidence type="ECO:0000313" key="12">
    <source>
        <dbReference type="EMBL" id="KAF0305155.1"/>
    </source>
</evidence>
<dbReference type="GO" id="GO:0051378">
    <property type="term" value="F:serotonin binding"/>
    <property type="evidence" value="ECO:0007669"/>
    <property type="project" value="TreeGrafter"/>
</dbReference>
<dbReference type="Pfam" id="PF00209">
    <property type="entry name" value="SNF"/>
    <property type="match status" value="1"/>
</dbReference>
<evidence type="ECO:0000256" key="8">
    <source>
        <dbReference type="PIRSR" id="PIRSR600175-1"/>
    </source>
</evidence>
<dbReference type="PROSITE" id="PS00610">
    <property type="entry name" value="NA_NEUROTRAN_SYMP_1"/>
    <property type="match status" value="1"/>
</dbReference>
<evidence type="ECO:0000256" key="5">
    <source>
        <dbReference type="ARBA" id="ARBA00022847"/>
    </source>
</evidence>
<feature type="binding site" evidence="8">
    <location>
        <position position="401"/>
    </location>
    <ligand>
        <name>Na(+)</name>
        <dbReference type="ChEBI" id="CHEBI:29101"/>
        <label>1</label>
    </ligand>
</feature>
<dbReference type="GO" id="GO:0006865">
    <property type="term" value="P:amino acid transport"/>
    <property type="evidence" value="ECO:0007669"/>
    <property type="project" value="TreeGrafter"/>
</dbReference>
<feature type="transmembrane region" description="Helical" evidence="11">
    <location>
        <begin position="116"/>
        <end position="144"/>
    </location>
</feature>
<dbReference type="GO" id="GO:0005335">
    <property type="term" value="F:serotonin:sodium:chloride symporter activity"/>
    <property type="evidence" value="ECO:0007669"/>
    <property type="project" value="TreeGrafter"/>
</dbReference>
<feature type="disulfide bond" evidence="9">
    <location>
        <begin position="156"/>
        <end position="165"/>
    </location>
</feature>
<dbReference type="InterPro" id="IPR037272">
    <property type="entry name" value="SNS_sf"/>
</dbReference>
<dbReference type="GO" id="GO:0043005">
    <property type="term" value="C:neuron projection"/>
    <property type="evidence" value="ECO:0007669"/>
    <property type="project" value="TreeGrafter"/>
</dbReference>
<accession>A0A6A4WEN7</accession>
<comment type="similarity">
    <text evidence="2 10">Belongs to the sodium:neurotransmitter symporter (SNF) (TC 2.A.22) family.</text>
</comment>
<keyword evidence="3 10" id="KW-0813">Transport</keyword>
<gene>
    <name evidence="12" type="primary">SerT</name>
    <name evidence="12" type="ORF">FJT64_023189</name>
</gene>
<feature type="binding site" evidence="8">
    <location>
        <position position="397"/>
    </location>
    <ligand>
        <name>Na(+)</name>
        <dbReference type="ChEBI" id="CHEBI:29101"/>
        <label>1</label>
    </ligand>
</feature>
<feature type="transmembrane region" description="Helical" evidence="11">
    <location>
        <begin position="217"/>
        <end position="238"/>
    </location>
</feature>
<evidence type="ECO:0000256" key="6">
    <source>
        <dbReference type="ARBA" id="ARBA00022989"/>
    </source>
</evidence>
<evidence type="ECO:0000256" key="1">
    <source>
        <dbReference type="ARBA" id="ARBA00004141"/>
    </source>
</evidence>
<keyword evidence="5 10" id="KW-0769">Symport</keyword>
<feature type="binding site" evidence="8">
    <location>
        <position position="52"/>
    </location>
    <ligand>
        <name>Na(+)</name>
        <dbReference type="ChEBI" id="CHEBI:29101"/>
        <label>1</label>
    </ligand>
</feature>
<feature type="transmembrane region" description="Helical" evidence="11">
    <location>
        <begin position="74"/>
        <end position="95"/>
    </location>
</feature>
<dbReference type="NCBIfam" id="NF037979">
    <property type="entry name" value="Na_transp"/>
    <property type="match status" value="1"/>
</dbReference>
<dbReference type="PANTHER" id="PTHR11616">
    <property type="entry name" value="SODIUM/CHLORIDE DEPENDENT TRANSPORTER"/>
    <property type="match status" value="1"/>
</dbReference>
<feature type="binding site" evidence="8">
    <location>
        <position position="53"/>
    </location>
    <ligand>
        <name>Na(+)</name>
        <dbReference type="ChEBI" id="CHEBI:29101"/>
        <label>1</label>
    </ligand>
</feature>
<dbReference type="GO" id="GO:0046872">
    <property type="term" value="F:metal ion binding"/>
    <property type="evidence" value="ECO:0007669"/>
    <property type="project" value="UniProtKB-KW"/>
</dbReference>
<dbReference type="EMBL" id="VIIS01000775">
    <property type="protein sequence ID" value="KAF0305155.1"/>
    <property type="molecule type" value="Genomic_DNA"/>
</dbReference>
<feature type="binding site" evidence="8">
    <location>
        <position position="300"/>
    </location>
    <ligand>
        <name>Na(+)</name>
        <dbReference type="ChEBI" id="CHEBI:29101"/>
        <label>1</label>
    </ligand>
</feature>
<evidence type="ECO:0000256" key="10">
    <source>
        <dbReference type="RuleBase" id="RU003732"/>
    </source>
</evidence>
<feature type="transmembrane region" description="Helical" evidence="11">
    <location>
        <begin position="427"/>
        <end position="445"/>
    </location>
</feature>
<feature type="transmembrane region" description="Helical" evidence="11">
    <location>
        <begin position="44"/>
        <end position="62"/>
    </location>
</feature>
<evidence type="ECO:0000256" key="4">
    <source>
        <dbReference type="ARBA" id="ARBA00022692"/>
    </source>
</evidence>
<comment type="caution">
    <text evidence="12">The sequence shown here is derived from an EMBL/GenBank/DDBJ whole genome shotgun (WGS) entry which is preliminary data.</text>
</comment>
<evidence type="ECO:0000256" key="2">
    <source>
        <dbReference type="ARBA" id="ARBA00006459"/>
    </source>
</evidence>
<dbReference type="CDD" id="cd11497">
    <property type="entry name" value="SLC6sbd_SERT-like"/>
    <property type="match status" value="1"/>
</dbReference>
<feature type="transmembrane region" description="Helical" evidence="11">
    <location>
        <begin position="502"/>
        <end position="523"/>
    </location>
</feature>
<evidence type="ECO:0000313" key="13">
    <source>
        <dbReference type="Proteomes" id="UP000440578"/>
    </source>
</evidence>
<protein>
    <recommendedName>
        <fullName evidence="10">Transporter</fullName>
    </recommendedName>
</protein>
<evidence type="ECO:0000256" key="7">
    <source>
        <dbReference type="ARBA" id="ARBA00023136"/>
    </source>
</evidence>
<dbReference type="PROSITE" id="PS50267">
    <property type="entry name" value="NA_NEUROTRAN_SYMP_3"/>
    <property type="match status" value="1"/>
</dbReference>
<feature type="transmembrane region" description="Helical" evidence="11">
    <location>
        <begin position="457"/>
        <end position="481"/>
    </location>
</feature>
<reference evidence="12 13" key="1">
    <citation type="submission" date="2019-07" db="EMBL/GenBank/DDBJ databases">
        <title>Draft genome assembly of a fouling barnacle, Amphibalanus amphitrite (Darwin, 1854): The first reference genome for Thecostraca.</title>
        <authorList>
            <person name="Kim W."/>
        </authorList>
    </citation>
    <scope>NUCLEOTIDE SEQUENCE [LARGE SCALE GENOMIC DNA]</scope>
    <source>
        <strain evidence="12">SNU_AA5</strain>
        <tissue evidence="12">Soma without cirri and trophi</tissue>
    </source>
</reference>
<dbReference type="AlphaFoldDB" id="A0A6A4WEN7"/>
<dbReference type="Proteomes" id="UP000440578">
    <property type="component" value="Unassembled WGS sequence"/>
</dbReference>
<dbReference type="PROSITE" id="PS00754">
    <property type="entry name" value="NA_NEUROTRAN_SYMP_2"/>
    <property type="match status" value="1"/>
</dbReference>
<feature type="binding site" evidence="8">
    <location>
        <position position="400"/>
    </location>
    <ligand>
        <name>Na(+)</name>
        <dbReference type="ChEBI" id="CHEBI:29101"/>
        <label>1</label>
    </ligand>
</feature>
<comment type="subcellular location">
    <subcellularLocation>
        <location evidence="1">Membrane</location>
        <topology evidence="1">Multi-pass membrane protein</topology>
    </subcellularLocation>
</comment>
<keyword evidence="4 10" id="KW-0812">Transmembrane</keyword>
<feature type="transmembrane region" description="Helical" evidence="11">
    <location>
        <begin position="371"/>
        <end position="399"/>
    </location>
</feature>
<dbReference type="InterPro" id="IPR000175">
    <property type="entry name" value="Na/ntran_symport"/>
</dbReference>
<organism evidence="12 13">
    <name type="scientific">Amphibalanus amphitrite</name>
    <name type="common">Striped barnacle</name>
    <name type="synonym">Balanus amphitrite</name>
    <dbReference type="NCBI Taxonomy" id="1232801"/>
    <lineage>
        <taxon>Eukaryota</taxon>
        <taxon>Metazoa</taxon>
        <taxon>Ecdysozoa</taxon>
        <taxon>Arthropoda</taxon>
        <taxon>Crustacea</taxon>
        <taxon>Multicrustacea</taxon>
        <taxon>Cirripedia</taxon>
        <taxon>Thoracica</taxon>
        <taxon>Thoracicalcarea</taxon>
        <taxon>Balanomorpha</taxon>
        <taxon>Balanoidea</taxon>
        <taxon>Balanidae</taxon>
        <taxon>Amphibalaninae</taxon>
        <taxon>Amphibalanus</taxon>
    </lineage>
</organism>
<dbReference type="GO" id="GO:0005886">
    <property type="term" value="C:plasma membrane"/>
    <property type="evidence" value="ECO:0007669"/>
    <property type="project" value="TreeGrafter"/>
</dbReference>
<keyword evidence="13" id="KW-1185">Reference proteome</keyword>
<dbReference type="OrthoDB" id="6581954at2759"/>
<feature type="binding site" evidence="8">
    <location>
        <position position="332"/>
    </location>
    <ligand>
        <name>Na(+)</name>
        <dbReference type="ChEBI" id="CHEBI:29101"/>
        <label>1</label>
    </ligand>
</feature>
<keyword evidence="9" id="KW-1015">Disulfide bond</keyword>
<keyword evidence="8" id="KW-0479">Metal-binding</keyword>
<evidence type="ECO:0000256" key="9">
    <source>
        <dbReference type="PIRSR" id="PIRSR600175-2"/>
    </source>
</evidence>
<dbReference type="GO" id="GO:0098793">
    <property type="term" value="C:presynapse"/>
    <property type="evidence" value="ECO:0007669"/>
    <property type="project" value="GOC"/>
</dbReference>
<feature type="binding site" evidence="8">
    <location>
        <position position="50"/>
    </location>
    <ligand>
        <name>Na(+)</name>
        <dbReference type="ChEBI" id="CHEBI:29101"/>
        <label>1</label>
    </ligand>
</feature>
<dbReference type="SUPFAM" id="SSF161070">
    <property type="entry name" value="SNF-like"/>
    <property type="match status" value="1"/>
</dbReference>
<evidence type="ECO:0000256" key="11">
    <source>
        <dbReference type="SAM" id="Phobius"/>
    </source>
</evidence>
<dbReference type="PANTHER" id="PTHR11616:SF279">
    <property type="entry name" value="SODIUM-DEPENDENT SEROTONIN TRANSPORTER"/>
    <property type="match status" value="1"/>
</dbReference>
<name>A0A6A4WEN7_AMPAM</name>
<evidence type="ECO:0000256" key="3">
    <source>
        <dbReference type="ARBA" id="ARBA00022448"/>
    </source>
</evidence>
<feature type="transmembrane region" description="Helical" evidence="11">
    <location>
        <begin position="293"/>
        <end position="311"/>
    </location>
</feature>
<keyword evidence="6 11" id="KW-1133">Transmembrane helix</keyword>
<keyword evidence="8" id="KW-0915">Sodium</keyword>
<sequence>MSNSEEAAPPARLSAAGVDLEPSARLKEAEAGAERETWDKKVEFLLAVIGFAVDLGNVWRFPYICYKNGGGAFLIPYLIMLIFGGLPLFYMELALGQYHRSGCLTLWKKICPALKGIGYAICIIDIYMAMCYNTVLAWSVYYLVQSLQAELPWTRCFNAWNTDRCRQSPANGTLPAAGGGASNSSANTTSPAYEFFHYAVLEVQHAKGIDDLGAVKWPLALSLLAVFFLVYFSLWKGVKSTGKVVWITALFPYVVLFILFLRGITLPGAWMGIRYYLTPQWHRLSDVKVWIDAATQIFFSLGPGFGTLLALSSYNKFNNNCFKDAMITSTINCLTSFLAGFVIFSVLGYMATVQHKDINEVGTDGPGLVFYVYPEAVAMMSGSVFWAIIFFLMLITLGLDSTFGGLEAMITGLCDEYPNMLGKHREIFVGFLLVFCYICAIPTTTYGGTYVVDLLMIYGPGISVLFIVFVESVAVCWFYGANRFAGDVERMLGSRPGIFWRICWNFVSPLFLLFIFVCSLVTYEDLRTKDYIYPRWSILLGWAMTGSSLACIPAYIIYMFLATPGSLKQRFYVCITPESDLELNSTLVPAAITSKESESAAAPTAV</sequence>
<feature type="transmembrane region" description="Helical" evidence="11">
    <location>
        <begin position="535"/>
        <end position="561"/>
    </location>
</feature>
<dbReference type="PRINTS" id="PR00176">
    <property type="entry name" value="NANEUSMPORT"/>
</dbReference>